<evidence type="ECO:0000256" key="1">
    <source>
        <dbReference type="ARBA" id="ARBA00004418"/>
    </source>
</evidence>
<evidence type="ECO:0000256" key="5">
    <source>
        <dbReference type="SAM" id="Phobius"/>
    </source>
</evidence>
<keyword evidence="3" id="KW-0574">Periplasm</keyword>
<dbReference type="InterPro" id="IPR008929">
    <property type="entry name" value="Chondroitin_lyas"/>
</dbReference>
<keyword evidence="5" id="KW-1133">Transmembrane helix</keyword>
<dbReference type="PANTHER" id="PTHR39210">
    <property type="entry name" value="HEPARIN-SULFATE LYASE"/>
    <property type="match status" value="1"/>
</dbReference>
<dbReference type="InterPro" id="IPR031680">
    <property type="entry name" value="Hepar_II_III_N"/>
</dbReference>
<organism evidence="8 9">
    <name type="scientific">Gottfriedia solisilvae</name>
    <dbReference type="NCBI Taxonomy" id="1516104"/>
    <lineage>
        <taxon>Bacteria</taxon>
        <taxon>Bacillati</taxon>
        <taxon>Bacillota</taxon>
        <taxon>Bacilli</taxon>
        <taxon>Bacillales</taxon>
        <taxon>Bacillaceae</taxon>
        <taxon>Gottfriedia</taxon>
    </lineage>
</organism>
<dbReference type="Pfam" id="PF16889">
    <property type="entry name" value="Hepar_II_III_N"/>
    <property type="match status" value="1"/>
</dbReference>
<gene>
    <name evidence="8" type="ORF">GCM10007380_37940</name>
</gene>
<evidence type="ECO:0000256" key="4">
    <source>
        <dbReference type="ARBA" id="ARBA00023239"/>
    </source>
</evidence>
<dbReference type="GO" id="GO:0016829">
    <property type="term" value="F:lyase activity"/>
    <property type="evidence" value="ECO:0007669"/>
    <property type="project" value="UniProtKB-KW"/>
</dbReference>
<dbReference type="GO" id="GO:0042597">
    <property type="term" value="C:periplasmic space"/>
    <property type="evidence" value="ECO:0007669"/>
    <property type="project" value="UniProtKB-SubCell"/>
</dbReference>
<evidence type="ECO:0000259" key="6">
    <source>
        <dbReference type="Pfam" id="PF07940"/>
    </source>
</evidence>
<feature type="domain" description="Heparin-sulfate lyase N-terminal" evidence="7">
    <location>
        <begin position="53"/>
        <end position="317"/>
    </location>
</feature>
<accession>A0A8J3F1I8</accession>
<dbReference type="AlphaFoldDB" id="A0A8J3F1I8"/>
<keyword evidence="5" id="KW-0472">Membrane</keyword>
<evidence type="ECO:0000256" key="2">
    <source>
        <dbReference type="ARBA" id="ARBA00022729"/>
    </source>
</evidence>
<dbReference type="PANTHER" id="PTHR39210:SF1">
    <property type="entry name" value="HEPARIN-SULFATE LYASE"/>
    <property type="match status" value="1"/>
</dbReference>
<dbReference type="Gene3D" id="1.50.10.100">
    <property type="entry name" value="Chondroitin AC/alginate lyase"/>
    <property type="match status" value="1"/>
</dbReference>
<evidence type="ECO:0000256" key="3">
    <source>
        <dbReference type="ARBA" id="ARBA00022764"/>
    </source>
</evidence>
<dbReference type="Pfam" id="PF07940">
    <property type="entry name" value="Hepar_II_III_C"/>
    <property type="match status" value="1"/>
</dbReference>
<name>A0A8J3F1I8_9BACI</name>
<dbReference type="Proteomes" id="UP000626244">
    <property type="component" value="Unassembled WGS sequence"/>
</dbReference>
<keyword evidence="9" id="KW-1185">Reference proteome</keyword>
<feature type="domain" description="Heparinase II/III-like C-terminal" evidence="6">
    <location>
        <begin position="340"/>
        <end position="509"/>
    </location>
</feature>
<protein>
    <recommendedName>
        <fullName evidence="10">Heparin-sulfate lyase N-terminal domain-containing protein</fullName>
    </recommendedName>
</protein>
<comment type="subcellular location">
    <subcellularLocation>
        <location evidence="1">Periplasm</location>
    </subcellularLocation>
</comment>
<dbReference type="InterPro" id="IPR012480">
    <property type="entry name" value="Hepar_II_III_C"/>
</dbReference>
<evidence type="ECO:0008006" key="10">
    <source>
        <dbReference type="Google" id="ProtNLM"/>
    </source>
</evidence>
<feature type="transmembrane region" description="Helical" evidence="5">
    <location>
        <begin position="7"/>
        <end position="27"/>
    </location>
</feature>
<sequence length="609" mass="70398">MGILKKLVIVFLISYFTIISLTGSLPLKANEISKNTTEPIKYIERIKPSKSVVTYANQILENKIYLGNQFPVYQLQKDLTWKENPYNNRTWQLFFHSLEHVGYLLSAYEYTNDVKYLKKSESIISSWKKYNGNSKKAASPWAWYTNSTPIRTVYLIQFEKLYQNSSIYNKKFYNEVLSLIEQHGNYLADQKNYVWESNHGIFQDQALLEIAKLFPELSKSKVWYDTASNRLIRHIEKLITKEGVTNEHSISYQIVVLDLLKQISPLLDDLEYTKIFVEDKIGMLEDSLATLLQPNGTIPLYGDSKNSYVVNNNINDIRGYKLKFLASNGTIGTNPYTDILYKESGISVFRNESNHFQSYLFFVSAFHSTVHKHADDLSFIFMKGKTEFFVDSGLYNYELNDSMRKYMTSTYAHNTITVDNKSYEIKKENIDQAVIQNGDIESDYSYVVGKHELYPGVTINRVMLYVKNTDSILIFDKMNSKKIHTYTKVFNVGENVNFSQKAQNQFLLSSKIESNQIELINLDNKSTYQSYIGSKNPLAGYKSNVFNKAISIQQIRFSTKDKVANFRTILNAENGKGISNFYVTGDNKILNFDLRFKDGTNQIINVNLY</sequence>
<dbReference type="EMBL" id="BMHB01000003">
    <property type="protein sequence ID" value="GGI17437.1"/>
    <property type="molecule type" value="Genomic_DNA"/>
</dbReference>
<keyword evidence="5" id="KW-0812">Transmembrane</keyword>
<reference evidence="9" key="1">
    <citation type="journal article" date="2019" name="Int. J. Syst. Evol. Microbiol.">
        <title>The Global Catalogue of Microorganisms (GCM) 10K type strain sequencing project: providing services to taxonomists for standard genome sequencing and annotation.</title>
        <authorList>
            <consortium name="The Broad Institute Genomics Platform"/>
            <consortium name="The Broad Institute Genome Sequencing Center for Infectious Disease"/>
            <person name="Wu L."/>
            <person name="Ma J."/>
        </authorList>
    </citation>
    <scope>NUCLEOTIDE SEQUENCE [LARGE SCALE GENOMIC DNA]</scope>
    <source>
        <strain evidence="9">CGMCC 1.14993</strain>
    </source>
</reference>
<dbReference type="OrthoDB" id="7335480at2"/>
<proteinExistence type="predicted"/>
<dbReference type="SUPFAM" id="SSF48230">
    <property type="entry name" value="Chondroitin AC/alginate lyase"/>
    <property type="match status" value="1"/>
</dbReference>
<keyword evidence="2" id="KW-0732">Signal</keyword>
<evidence type="ECO:0000313" key="8">
    <source>
        <dbReference type="EMBL" id="GGI17437.1"/>
    </source>
</evidence>
<comment type="caution">
    <text evidence="8">The sequence shown here is derived from an EMBL/GenBank/DDBJ whole genome shotgun (WGS) entry which is preliminary data.</text>
</comment>
<keyword evidence="4" id="KW-0456">Lyase</keyword>
<dbReference type="Gene3D" id="2.70.98.70">
    <property type="match status" value="1"/>
</dbReference>
<evidence type="ECO:0000313" key="9">
    <source>
        <dbReference type="Proteomes" id="UP000626244"/>
    </source>
</evidence>
<evidence type="ECO:0000259" key="7">
    <source>
        <dbReference type="Pfam" id="PF16889"/>
    </source>
</evidence>